<reference evidence="1" key="1">
    <citation type="submission" date="2020-11" db="EMBL/GenBank/DDBJ databases">
        <authorList>
            <consortium name="DOE Joint Genome Institute"/>
            <person name="Ahrendt S."/>
            <person name="Riley R."/>
            <person name="Andreopoulos W."/>
            <person name="Labutti K."/>
            <person name="Pangilinan J."/>
            <person name="Ruiz-Duenas F.J."/>
            <person name="Barrasa J.M."/>
            <person name="Sanchez-Garcia M."/>
            <person name="Camarero S."/>
            <person name="Miyauchi S."/>
            <person name="Serrano A."/>
            <person name="Linde D."/>
            <person name="Babiker R."/>
            <person name="Drula E."/>
            <person name="Ayuso-Fernandez I."/>
            <person name="Pacheco R."/>
            <person name="Padilla G."/>
            <person name="Ferreira P."/>
            <person name="Barriuso J."/>
            <person name="Kellner H."/>
            <person name="Castanera R."/>
            <person name="Alfaro M."/>
            <person name="Ramirez L."/>
            <person name="Pisabarro A.G."/>
            <person name="Kuo A."/>
            <person name="Tritt A."/>
            <person name="Lipzen A."/>
            <person name="He G."/>
            <person name="Yan M."/>
            <person name="Ng V."/>
            <person name="Cullen D."/>
            <person name="Martin F."/>
            <person name="Rosso M.-N."/>
            <person name="Henrissat B."/>
            <person name="Hibbett D."/>
            <person name="Martinez A.T."/>
            <person name="Grigoriev I.V."/>
        </authorList>
    </citation>
    <scope>NUCLEOTIDE SEQUENCE</scope>
    <source>
        <strain evidence="1">CIRM-BRFM 674</strain>
    </source>
</reference>
<name>A0A9P5YXU3_9AGAR</name>
<dbReference type="Proteomes" id="UP000807469">
    <property type="component" value="Unassembled WGS sequence"/>
</dbReference>
<protein>
    <submittedName>
        <fullName evidence="1">Uncharacterized protein</fullName>
    </submittedName>
</protein>
<comment type="caution">
    <text evidence="1">The sequence shown here is derived from an EMBL/GenBank/DDBJ whole genome shotgun (WGS) entry which is preliminary data.</text>
</comment>
<dbReference type="AlphaFoldDB" id="A0A9P5YXU3"/>
<evidence type="ECO:0000313" key="2">
    <source>
        <dbReference type="Proteomes" id="UP000807469"/>
    </source>
</evidence>
<accession>A0A9P5YXU3</accession>
<keyword evidence="2" id="KW-1185">Reference proteome</keyword>
<sequence>MPSSIYAFFSCGYNLKFFIKYVELLPKDNAQSTESHSVCFDASTDRLLSAARLCIVKIRRSAENSIEVLKSPRTENKDLGMTASSTVSMSMRRKAPYFPSMCQCFLQIVEKPIQKTSPIFRAASALGLCTQPPQTAPCRFLEG</sequence>
<dbReference type="EMBL" id="MU155252">
    <property type="protein sequence ID" value="KAF9477732.1"/>
    <property type="molecule type" value="Genomic_DNA"/>
</dbReference>
<proteinExistence type="predicted"/>
<organism evidence="1 2">
    <name type="scientific">Pholiota conissans</name>
    <dbReference type="NCBI Taxonomy" id="109636"/>
    <lineage>
        <taxon>Eukaryota</taxon>
        <taxon>Fungi</taxon>
        <taxon>Dikarya</taxon>
        <taxon>Basidiomycota</taxon>
        <taxon>Agaricomycotina</taxon>
        <taxon>Agaricomycetes</taxon>
        <taxon>Agaricomycetidae</taxon>
        <taxon>Agaricales</taxon>
        <taxon>Agaricineae</taxon>
        <taxon>Strophariaceae</taxon>
        <taxon>Pholiota</taxon>
    </lineage>
</organism>
<evidence type="ECO:0000313" key="1">
    <source>
        <dbReference type="EMBL" id="KAF9477732.1"/>
    </source>
</evidence>
<gene>
    <name evidence="1" type="ORF">BDN70DRAFT_880839</name>
</gene>